<dbReference type="Proteomes" id="UP000823123">
    <property type="component" value="Unassembled WGS sequence"/>
</dbReference>
<protein>
    <submittedName>
        <fullName evidence="1">Uncharacterized protein</fullName>
    </submittedName>
</protein>
<gene>
    <name evidence="1" type="ORF">IBJ83_03235</name>
</gene>
<evidence type="ECO:0000313" key="1">
    <source>
        <dbReference type="EMBL" id="MBK1468328.1"/>
    </source>
</evidence>
<accession>A0ABS1C8A0</accession>
<organism evidence="1 2">
    <name type="scientific">Parvimonas parva</name>
    <dbReference type="NCBI Taxonomy" id="2769485"/>
    <lineage>
        <taxon>Bacteria</taxon>
        <taxon>Bacillati</taxon>
        <taxon>Bacillota</taxon>
        <taxon>Tissierellia</taxon>
        <taxon>Tissierellales</taxon>
        <taxon>Peptoniphilaceae</taxon>
        <taxon>Parvimonas</taxon>
    </lineage>
</organism>
<evidence type="ECO:0000313" key="2">
    <source>
        <dbReference type="Proteomes" id="UP000823123"/>
    </source>
</evidence>
<sequence length="129" mass="15317">MIGLKNATPEEFEELYVKYGISGSMDLSIPTFYFSLVMEENIIGYVKLTFRDEDYYLEEIKYDEGMERFNRFFLKCIAYKIYLKEKKTFYSRIFFDGILGITKKEENLYICDIEEILEQGKSCSGCKNK</sequence>
<name>A0ABS1C8A0_9FIRM</name>
<dbReference type="EMBL" id="JACVDA010000007">
    <property type="protein sequence ID" value="MBK1468328.1"/>
    <property type="molecule type" value="Genomic_DNA"/>
</dbReference>
<keyword evidence="2" id="KW-1185">Reference proteome</keyword>
<reference evidence="1 2" key="1">
    <citation type="submission" date="2020-09" db="EMBL/GenBank/DDBJ databases">
        <title>Parvimonas S3374 sp. nov.</title>
        <authorList>
            <person name="Buhl M."/>
        </authorList>
    </citation>
    <scope>NUCLEOTIDE SEQUENCE [LARGE SCALE GENOMIC DNA]</scope>
    <source>
        <strain evidence="1 2">S3374</strain>
    </source>
</reference>
<comment type="caution">
    <text evidence="1">The sequence shown here is derived from an EMBL/GenBank/DDBJ whole genome shotgun (WGS) entry which is preliminary data.</text>
</comment>
<proteinExistence type="predicted"/>
<dbReference type="RefSeq" id="WP_068472743.1">
    <property type="nucleotide sequence ID" value="NZ_AP038371.1"/>
</dbReference>